<dbReference type="Pfam" id="PF07687">
    <property type="entry name" value="M20_dimer"/>
    <property type="match status" value="1"/>
</dbReference>
<dbReference type="InterPro" id="IPR011650">
    <property type="entry name" value="Peptidase_M20_dimer"/>
</dbReference>
<evidence type="ECO:0000256" key="8">
    <source>
        <dbReference type="ARBA" id="ARBA00022833"/>
    </source>
</evidence>
<keyword evidence="3" id="KW-0963">Cytoplasm</keyword>
<dbReference type="GO" id="GO:0006526">
    <property type="term" value="P:L-arginine biosynthetic process"/>
    <property type="evidence" value="ECO:0007669"/>
    <property type="project" value="UniProtKB-KW"/>
</dbReference>
<comment type="caution">
    <text evidence="11">The sequence shown here is derived from an EMBL/GenBank/DDBJ whole genome shotgun (WGS) entry which is preliminary data.</text>
</comment>
<dbReference type="Gene3D" id="3.40.630.10">
    <property type="entry name" value="Zn peptidases"/>
    <property type="match status" value="1"/>
</dbReference>
<comment type="similarity">
    <text evidence="2">Belongs to the peptidase M20A family. ArgE subfamily.</text>
</comment>
<dbReference type="InterPro" id="IPR002933">
    <property type="entry name" value="Peptidase_M20"/>
</dbReference>
<dbReference type="InterPro" id="IPR036264">
    <property type="entry name" value="Bact_exopeptidase_dim_dom"/>
</dbReference>
<evidence type="ECO:0000256" key="3">
    <source>
        <dbReference type="ARBA" id="ARBA00022490"/>
    </source>
</evidence>
<keyword evidence="5" id="KW-0028">Amino-acid biosynthesis</keyword>
<evidence type="ECO:0000259" key="10">
    <source>
        <dbReference type="Pfam" id="PF07687"/>
    </source>
</evidence>
<evidence type="ECO:0000313" key="12">
    <source>
        <dbReference type="Proteomes" id="UP000245539"/>
    </source>
</evidence>
<evidence type="ECO:0000256" key="6">
    <source>
        <dbReference type="ARBA" id="ARBA00022723"/>
    </source>
</evidence>
<dbReference type="PROSITE" id="PS00759">
    <property type="entry name" value="ARGE_DAPE_CPG2_2"/>
    <property type="match status" value="1"/>
</dbReference>
<dbReference type="Pfam" id="PF01546">
    <property type="entry name" value="Peptidase_M20"/>
    <property type="match status" value="1"/>
</dbReference>
<keyword evidence="6" id="KW-0479">Metal-binding</keyword>
<dbReference type="PANTHER" id="PTHR43808:SF31">
    <property type="entry name" value="N-ACETYL-L-CITRULLINE DEACETYLASE"/>
    <property type="match status" value="1"/>
</dbReference>
<dbReference type="EMBL" id="QGKM01000065">
    <property type="protein sequence ID" value="PWQ93295.1"/>
    <property type="molecule type" value="Genomic_DNA"/>
</dbReference>
<evidence type="ECO:0000256" key="7">
    <source>
        <dbReference type="ARBA" id="ARBA00022801"/>
    </source>
</evidence>
<dbReference type="AlphaFoldDB" id="A0A317C3S2"/>
<dbReference type="NCBIfam" id="TIGR01892">
    <property type="entry name" value="AcOrn-deacetyl"/>
    <property type="match status" value="1"/>
</dbReference>
<dbReference type="CDD" id="cd03894">
    <property type="entry name" value="M20_ArgE"/>
    <property type="match status" value="1"/>
</dbReference>
<keyword evidence="9" id="KW-0170">Cobalt</keyword>
<dbReference type="Gene3D" id="3.30.70.360">
    <property type="match status" value="1"/>
</dbReference>
<dbReference type="SUPFAM" id="SSF53187">
    <property type="entry name" value="Zn-dependent exopeptidases"/>
    <property type="match status" value="1"/>
</dbReference>
<gene>
    <name evidence="11" type="primary">argE</name>
    <name evidence="11" type="ORF">DKW60_17890</name>
</gene>
<organism evidence="11 12">
    <name type="scientific">Leucothrix pacifica</name>
    <dbReference type="NCBI Taxonomy" id="1247513"/>
    <lineage>
        <taxon>Bacteria</taxon>
        <taxon>Pseudomonadati</taxon>
        <taxon>Pseudomonadota</taxon>
        <taxon>Gammaproteobacteria</taxon>
        <taxon>Thiotrichales</taxon>
        <taxon>Thiotrichaceae</taxon>
        <taxon>Leucothrix</taxon>
    </lineage>
</organism>
<dbReference type="Proteomes" id="UP000245539">
    <property type="component" value="Unassembled WGS sequence"/>
</dbReference>
<dbReference type="SUPFAM" id="SSF55031">
    <property type="entry name" value="Bacterial exopeptidase dimerisation domain"/>
    <property type="match status" value="1"/>
</dbReference>
<dbReference type="GO" id="GO:0046872">
    <property type="term" value="F:metal ion binding"/>
    <property type="evidence" value="ECO:0007669"/>
    <property type="project" value="UniProtKB-KW"/>
</dbReference>
<dbReference type="PROSITE" id="PS00758">
    <property type="entry name" value="ARGE_DAPE_CPG2_1"/>
    <property type="match status" value="1"/>
</dbReference>
<keyword evidence="8" id="KW-0862">Zinc</keyword>
<evidence type="ECO:0000256" key="9">
    <source>
        <dbReference type="ARBA" id="ARBA00023285"/>
    </source>
</evidence>
<evidence type="ECO:0000256" key="5">
    <source>
        <dbReference type="ARBA" id="ARBA00022605"/>
    </source>
</evidence>
<proteinExistence type="inferred from homology"/>
<reference evidence="11 12" key="1">
    <citation type="submission" date="2018-05" db="EMBL/GenBank/DDBJ databases">
        <title>Leucothrix arctica sp. nov., isolated from Arctic seawater.</title>
        <authorList>
            <person name="Choi A."/>
            <person name="Baek K."/>
        </authorList>
    </citation>
    <scope>NUCLEOTIDE SEQUENCE [LARGE SCALE GENOMIC DNA]</scope>
    <source>
        <strain evidence="11 12">JCM 18388</strain>
    </source>
</reference>
<sequence length="384" mass="41857">MTSRELLARLVSFDTTSALSNLELIHFVQEYLAQYGVESQCIDDDTGSKANLYATIGPQDKCGIMLSGHTDVVPVKGQPWTSDPFTLTERDERLYARGSCDMKGFIASALAIVPQLSRQTLHMPVHLAFSYDEEVGCLGVRRMIDVMEGLPVRPAMAIIGEPTSMKVMIGHKGKRSVRVTVTGQSGHSAYPTEAVNAIEYAAELVAEIRRIHAEFKVNGPFDSDYRVPHTTLHVGVFNGGTALNIVPNQCTFDFEIRHLPQDDPDVILQRIQDYAAKVLLPDMLGVSVKVGFDFMTLSGYPGLYTAPDAAVVEFARGLLSEDSDVSKISFGTEGGLFSERLGIPAVVCGPGSIQQAHKADEYVSLAQLQACDGMMGRLVERVAR</sequence>
<dbReference type="GO" id="GO:0008777">
    <property type="term" value="F:acetylornithine deacetylase activity"/>
    <property type="evidence" value="ECO:0007669"/>
    <property type="project" value="TreeGrafter"/>
</dbReference>
<dbReference type="NCBIfam" id="NF005710">
    <property type="entry name" value="PRK07522.1"/>
    <property type="match status" value="1"/>
</dbReference>
<keyword evidence="7" id="KW-0378">Hydrolase</keyword>
<accession>A0A317C3S2</accession>
<dbReference type="OrthoDB" id="3665926at2"/>
<evidence type="ECO:0000256" key="4">
    <source>
        <dbReference type="ARBA" id="ARBA00022571"/>
    </source>
</evidence>
<keyword evidence="12" id="KW-1185">Reference proteome</keyword>
<dbReference type="InterPro" id="IPR001261">
    <property type="entry name" value="ArgE/DapE_CS"/>
</dbReference>
<dbReference type="InterPro" id="IPR010169">
    <property type="entry name" value="AcOrn-deacetyl"/>
</dbReference>
<evidence type="ECO:0000256" key="2">
    <source>
        <dbReference type="ARBA" id="ARBA00005691"/>
    </source>
</evidence>
<feature type="domain" description="Peptidase M20 dimerisation" evidence="10">
    <location>
        <begin position="169"/>
        <end position="281"/>
    </location>
</feature>
<evidence type="ECO:0000256" key="1">
    <source>
        <dbReference type="ARBA" id="ARBA00001947"/>
    </source>
</evidence>
<evidence type="ECO:0000313" key="11">
    <source>
        <dbReference type="EMBL" id="PWQ93295.1"/>
    </source>
</evidence>
<comment type="cofactor">
    <cofactor evidence="1">
        <name>Zn(2+)</name>
        <dbReference type="ChEBI" id="CHEBI:29105"/>
    </cofactor>
</comment>
<protein>
    <submittedName>
        <fullName evidence="11">Acetylornithine deacetylase</fullName>
    </submittedName>
</protein>
<name>A0A317C3S2_9GAMM</name>
<keyword evidence="4" id="KW-0055">Arginine biosynthesis</keyword>
<dbReference type="InterPro" id="IPR050072">
    <property type="entry name" value="Peptidase_M20A"/>
</dbReference>
<dbReference type="PANTHER" id="PTHR43808">
    <property type="entry name" value="ACETYLORNITHINE DEACETYLASE"/>
    <property type="match status" value="1"/>
</dbReference>